<dbReference type="RefSeq" id="WP_381076661.1">
    <property type="nucleotide sequence ID" value="NZ_JBHUDX010000001.1"/>
</dbReference>
<keyword evidence="2" id="KW-1185">Reference proteome</keyword>
<reference evidence="2" key="1">
    <citation type="journal article" date="2019" name="Int. J. Syst. Evol. Microbiol.">
        <title>The Global Catalogue of Microorganisms (GCM) 10K type strain sequencing project: providing services to taxonomists for standard genome sequencing and annotation.</title>
        <authorList>
            <consortium name="The Broad Institute Genomics Platform"/>
            <consortium name="The Broad Institute Genome Sequencing Center for Infectious Disease"/>
            <person name="Wu L."/>
            <person name="Ma J."/>
        </authorList>
    </citation>
    <scope>NUCLEOTIDE SEQUENCE [LARGE SCALE GENOMIC DNA]</scope>
    <source>
        <strain evidence="2">CGMCC 1.12470</strain>
    </source>
</reference>
<dbReference type="Proteomes" id="UP001597261">
    <property type="component" value="Unassembled WGS sequence"/>
</dbReference>
<dbReference type="EMBL" id="JBHUDX010000001">
    <property type="protein sequence ID" value="MFD1656684.1"/>
    <property type="molecule type" value="Genomic_DNA"/>
</dbReference>
<proteinExistence type="predicted"/>
<name>A0ABW4IH87_9ACTN</name>
<organism evidence="1 2">
    <name type="scientific">Streptomyces caeni</name>
    <dbReference type="NCBI Taxonomy" id="2307231"/>
    <lineage>
        <taxon>Bacteria</taxon>
        <taxon>Bacillati</taxon>
        <taxon>Actinomycetota</taxon>
        <taxon>Actinomycetes</taxon>
        <taxon>Kitasatosporales</taxon>
        <taxon>Streptomycetaceae</taxon>
        <taxon>Streptomyces</taxon>
    </lineage>
</organism>
<evidence type="ECO:0000313" key="2">
    <source>
        <dbReference type="Proteomes" id="UP001597261"/>
    </source>
</evidence>
<protein>
    <submittedName>
        <fullName evidence="1">Uncharacterized protein</fullName>
    </submittedName>
</protein>
<accession>A0ABW4IH87</accession>
<comment type="caution">
    <text evidence="1">The sequence shown here is derived from an EMBL/GenBank/DDBJ whole genome shotgun (WGS) entry which is preliminary data.</text>
</comment>
<gene>
    <name evidence="1" type="ORF">ACFSL4_00140</name>
</gene>
<evidence type="ECO:0000313" key="1">
    <source>
        <dbReference type="EMBL" id="MFD1656684.1"/>
    </source>
</evidence>
<sequence length="69" mass="7576">MGDPLVWRRGDGPVAAWLERTADLLVGPQPDGHEVRGDIHWPDQPYGRITHQGLGLPDLAEVLTAARID</sequence>